<dbReference type="KEGG" id="knv:Pan216_08950"/>
<accession>A0A518AZ84</accession>
<dbReference type="InterPro" id="IPR051906">
    <property type="entry name" value="TolC-like"/>
</dbReference>
<dbReference type="GO" id="GO:1990281">
    <property type="term" value="C:efflux pump complex"/>
    <property type="evidence" value="ECO:0007669"/>
    <property type="project" value="TreeGrafter"/>
</dbReference>
<dbReference type="Proteomes" id="UP000317093">
    <property type="component" value="Chromosome"/>
</dbReference>
<evidence type="ECO:0000256" key="2">
    <source>
        <dbReference type="ARBA" id="ARBA00022452"/>
    </source>
</evidence>
<dbReference type="GO" id="GO:0009279">
    <property type="term" value="C:cell outer membrane"/>
    <property type="evidence" value="ECO:0007669"/>
    <property type="project" value="UniProtKB-SubCell"/>
</dbReference>
<dbReference type="RefSeq" id="WP_419193249.1">
    <property type="nucleotide sequence ID" value="NZ_CP036279.1"/>
</dbReference>
<name>A0A518AZ84_9BACT</name>
<dbReference type="SUPFAM" id="SSF56954">
    <property type="entry name" value="Outer membrane efflux proteins (OEP)"/>
    <property type="match status" value="1"/>
</dbReference>
<evidence type="ECO:0000256" key="1">
    <source>
        <dbReference type="ARBA" id="ARBA00004442"/>
    </source>
</evidence>
<keyword evidence="9" id="KW-1185">Reference proteome</keyword>
<keyword evidence="2" id="KW-1134">Transmembrane beta strand</keyword>
<keyword evidence="4" id="KW-0472">Membrane</keyword>
<feature type="compositionally biased region" description="Pro residues" evidence="6">
    <location>
        <begin position="603"/>
        <end position="618"/>
    </location>
</feature>
<comment type="subcellular location">
    <subcellularLocation>
        <location evidence="1">Cell outer membrane</location>
    </subcellularLocation>
</comment>
<dbReference type="PANTHER" id="PTHR30026">
    <property type="entry name" value="OUTER MEMBRANE PROTEIN TOLC"/>
    <property type="match status" value="1"/>
</dbReference>
<protein>
    <submittedName>
        <fullName evidence="8">Outer membrane efflux protein</fullName>
    </submittedName>
</protein>
<dbReference type="PANTHER" id="PTHR30026:SF21">
    <property type="entry name" value="SLR1270 PROTEIN"/>
    <property type="match status" value="1"/>
</dbReference>
<dbReference type="GO" id="GO:0015288">
    <property type="term" value="F:porin activity"/>
    <property type="evidence" value="ECO:0007669"/>
    <property type="project" value="TreeGrafter"/>
</dbReference>
<evidence type="ECO:0000313" key="8">
    <source>
        <dbReference type="EMBL" id="QDU60058.1"/>
    </source>
</evidence>
<reference evidence="8 9" key="1">
    <citation type="submission" date="2019-02" db="EMBL/GenBank/DDBJ databases">
        <title>Deep-cultivation of Planctomycetes and their phenomic and genomic characterization uncovers novel biology.</title>
        <authorList>
            <person name="Wiegand S."/>
            <person name="Jogler M."/>
            <person name="Boedeker C."/>
            <person name="Pinto D."/>
            <person name="Vollmers J."/>
            <person name="Rivas-Marin E."/>
            <person name="Kohn T."/>
            <person name="Peeters S.H."/>
            <person name="Heuer A."/>
            <person name="Rast P."/>
            <person name="Oberbeckmann S."/>
            <person name="Bunk B."/>
            <person name="Jeske O."/>
            <person name="Meyerdierks A."/>
            <person name="Storesund J.E."/>
            <person name="Kallscheuer N."/>
            <person name="Luecker S."/>
            <person name="Lage O.M."/>
            <person name="Pohl T."/>
            <person name="Merkel B.J."/>
            <person name="Hornburger P."/>
            <person name="Mueller R.-W."/>
            <person name="Bruemmer F."/>
            <person name="Labrenz M."/>
            <person name="Spormann A.M."/>
            <person name="Op den Camp H."/>
            <person name="Overmann J."/>
            <person name="Amann R."/>
            <person name="Jetten M.S.M."/>
            <person name="Mascher T."/>
            <person name="Medema M.H."/>
            <person name="Devos D.P."/>
            <person name="Kaster A.-K."/>
            <person name="Ovreas L."/>
            <person name="Rohde M."/>
            <person name="Galperin M.Y."/>
            <person name="Jogler C."/>
        </authorList>
    </citation>
    <scope>NUCLEOTIDE SEQUENCE [LARGE SCALE GENOMIC DNA]</scope>
    <source>
        <strain evidence="8 9">Pan216</strain>
    </source>
</reference>
<keyword evidence="7" id="KW-0732">Signal</keyword>
<evidence type="ECO:0000256" key="5">
    <source>
        <dbReference type="ARBA" id="ARBA00023237"/>
    </source>
</evidence>
<dbReference type="GO" id="GO:0015562">
    <property type="term" value="F:efflux transmembrane transporter activity"/>
    <property type="evidence" value="ECO:0007669"/>
    <property type="project" value="InterPro"/>
</dbReference>
<sequence precursor="true">MTIKQRPRARTATRIVTALALGIFPELALSAQPAPSTPEVREQPAQAEQRPPLVGPDPAPIDASPDEISERDRIRAWRQRALRQRRIGAGETAPPADLEYPRQQAGLVPERPQPKETLSLNEVLESVDLHYPLLAAILEERTISGGDVLAALGAFDYRISGSGQSMPEASYESERFRLDLEQATPISGIKWRAGYRLGLGSYPIYKKNYLTADGGEFSAEVFFPLLRNRPIDKRRAELRKAALKREIVEPKILKERIKFALTASKVYWQWVAAGQVYSVLTQYVQLAEDRDRALRGRVARGDLPRIEITDNQRTLVKRETQLVKAERRLQQAAIMLSLFYRDAEGLPIVPLPERLPNSFPDPTRLDPLRMPFDQEMALENRPVLRELRLRRQTYGVDLDLARNDFRPQLDLGPGANGDVGSATKSLDRYDINMYVKLETPIQRRVARGRMQSAQGQIAQIMQEERFAIDTIIAEVQDSYSSLDAAFVQILRANEGAGLSEIMEDAEHRRFVLGQSTLIFVNLRESQTTEAELLVVDSYEKFFYNVADYWATLGVDGLSTLGLVELPQGLPAEAIEGEACPPPGLLLESPLRMSIPRAHQSPRTMPPAKPAPVMPVNSP</sequence>
<proteinExistence type="predicted"/>
<dbReference type="EMBL" id="CP036279">
    <property type="protein sequence ID" value="QDU60058.1"/>
    <property type="molecule type" value="Genomic_DNA"/>
</dbReference>
<dbReference type="AlphaFoldDB" id="A0A518AZ84"/>
<evidence type="ECO:0000256" key="3">
    <source>
        <dbReference type="ARBA" id="ARBA00022692"/>
    </source>
</evidence>
<evidence type="ECO:0000313" key="9">
    <source>
        <dbReference type="Proteomes" id="UP000317093"/>
    </source>
</evidence>
<organism evidence="8 9">
    <name type="scientific">Kolteria novifilia</name>
    <dbReference type="NCBI Taxonomy" id="2527975"/>
    <lineage>
        <taxon>Bacteria</taxon>
        <taxon>Pseudomonadati</taxon>
        <taxon>Planctomycetota</taxon>
        <taxon>Planctomycetia</taxon>
        <taxon>Kolteriales</taxon>
        <taxon>Kolteriaceae</taxon>
        <taxon>Kolteria</taxon>
    </lineage>
</organism>
<keyword evidence="3" id="KW-0812">Transmembrane</keyword>
<evidence type="ECO:0000256" key="6">
    <source>
        <dbReference type="SAM" id="MobiDB-lite"/>
    </source>
</evidence>
<feature type="chain" id="PRO_5021936422" evidence="7">
    <location>
        <begin position="31"/>
        <end position="618"/>
    </location>
</feature>
<evidence type="ECO:0000256" key="7">
    <source>
        <dbReference type="SAM" id="SignalP"/>
    </source>
</evidence>
<feature type="signal peptide" evidence="7">
    <location>
        <begin position="1"/>
        <end position="30"/>
    </location>
</feature>
<feature type="region of interest" description="Disordered" evidence="6">
    <location>
        <begin position="596"/>
        <end position="618"/>
    </location>
</feature>
<feature type="region of interest" description="Disordered" evidence="6">
    <location>
        <begin position="32"/>
        <end position="70"/>
    </location>
</feature>
<evidence type="ECO:0000256" key="4">
    <source>
        <dbReference type="ARBA" id="ARBA00023136"/>
    </source>
</evidence>
<keyword evidence="5" id="KW-0998">Cell outer membrane</keyword>
<dbReference type="Gene3D" id="1.20.1600.10">
    <property type="entry name" value="Outer membrane efflux proteins (OEP)"/>
    <property type="match status" value="1"/>
</dbReference>
<gene>
    <name evidence="8" type="ORF">Pan216_08950</name>
</gene>